<feature type="signal peptide" evidence="1">
    <location>
        <begin position="1"/>
        <end position="20"/>
    </location>
</feature>
<feature type="chain" id="PRO_5020713763" description="Nuclear transport factor 2 family protein" evidence="1">
    <location>
        <begin position="21"/>
        <end position="153"/>
    </location>
</feature>
<proteinExistence type="predicted"/>
<dbReference type="AlphaFoldDB" id="A0A4R5QAZ4"/>
<keyword evidence="3" id="KW-1185">Reference proteome</keyword>
<dbReference type="SUPFAM" id="SSF54427">
    <property type="entry name" value="NTF2-like"/>
    <property type="match status" value="1"/>
</dbReference>
<dbReference type="InterPro" id="IPR032710">
    <property type="entry name" value="NTF2-like_dom_sf"/>
</dbReference>
<evidence type="ECO:0000256" key="1">
    <source>
        <dbReference type="SAM" id="SignalP"/>
    </source>
</evidence>
<dbReference type="RefSeq" id="WP_133291456.1">
    <property type="nucleotide sequence ID" value="NZ_SMSJ01000055.1"/>
</dbReference>
<keyword evidence="1" id="KW-0732">Signal</keyword>
<dbReference type="EMBL" id="SMSJ01000055">
    <property type="protein sequence ID" value="TDH59748.1"/>
    <property type="molecule type" value="Genomic_DNA"/>
</dbReference>
<reference evidence="2 3" key="1">
    <citation type="journal article" date="2016" name="J. Microbiol.">
        <title>Dankookia rubra gen. nov., sp. nov., an alphaproteobacterium isolated from sediment of a shallow stream.</title>
        <authorList>
            <person name="Kim W.H."/>
            <person name="Kim D.H."/>
            <person name="Kang K."/>
            <person name="Ahn T.Y."/>
        </authorList>
    </citation>
    <scope>NUCLEOTIDE SEQUENCE [LARGE SCALE GENOMIC DNA]</scope>
    <source>
        <strain evidence="2 3">JCM30602</strain>
    </source>
</reference>
<comment type="caution">
    <text evidence="2">The sequence shown here is derived from an EMBL/GenBank/DDBJ whole genome shotgun (WGS) entry which is preliminary data.</text>
</comment>
<name>A0A4R5QAZ4_9PROT</name>
<protein>
    <recommendedName>
        <fullName evidence="4">Nuclear transport factor 2 family protein</fullName>
    </recommendedName>
</protein>
<accession>A0A4R5QAZ4</accession>
<sequence>MRVVIMAVALLAGLASPAAAGPAEEARRLYAGFIAAQNANDLTGVRSLLLDSPRFLWVTNGLSVWGPDAAVARLTRFHANEVWRIDHDQDRARAVEVTADAAFLHVPLTLTVGPAARPERYHILITALCADTPAGWRIAALFTADENRDEAGR</sequence>
<gene>
    <name evidence="2" type="ORF">E2C06_25785</name>
</gene>
<dbReference type="Gene3D" id="3.10.450.50">
    <property type="match status" value="1"/>
</dbReference>
<evidence type="ECO:0000313" key="3">
    <source>
        <dbReference type="Proteomes" id="UP000295096"/>
    </source>
</evidence>
<evidence type="ECO:0000313" key="2">
    <source>
        <dbReference type="EMBL" id="TDH59748.1"/>
    </source>
</evidence>
<dbReference type="Proteomes" id="UP000295096">
    <property type="component" value="Unassembled WGS sequence"/>
</dbReference>
<organism evidence="2 3">
    <name type="scientific">Dankookia rubra</name>
    <dbReference type="NCBI Taxonomy" id="1442381"/>
    <lineage>
        <taxon>Bacteria</taxon>
        <taxon>Pseudomonadati</taxon>
        <taxon>Pseudomonadota</taxon>
        <taxon>Alphaproteobacteria</taxon>
        <taxon>Acetobacterales</taxon>
        <taxon>Roseomonadaceae</taxon>
        <taxon>Dankookia</taxon>
    </lineage>
</organism>
<evidence type="ECO:0008006" key="4">
    <source>
        <dbReference type="Google" id="ProtNLM"/>
    </source>
</evidence>
<dbReference type="OrthoDB" id="8088581at2"/>